<proteinExistence type="inferred from homology"/>
<comment type="similarity">
    <text evidence="11">Belongs to the peroxidase family.</text>
</comment>
<dbReference type="GO" id="GO:0046872">
    <property type="term" value="F:metal ion binding"/>
    <property type="evidence" value="ECO:0007669"/>
    <property type="project" value="UniProtKB-KW"/>
</dbReference>
<comment type="catalytic activity">
    <reaction evidence="1">
        <text>2 a phenolic donor + H2O2 = 2 a phenolic radical donor + 2 H2O</text>
        <dbReference type="Rhea" id="RHEA:56136"/>
        <dbReference type="ChEBI" id="CHEBI:15377"/>
        <dbReference type="ChEBI" id="CHEBI:16240"/>
        <dbReference type="ChEBI" id="CHEBI:139520"/>
        <dbReference type="ChEBI" id="CHEBI:139521"/>
        <dbReference type="EC" id="1.11.1.7"/>
    </reaction>
</comment>
<keyword evidence="7" id="KW-0479">Metal-binding</keyword>
<organism evidence="13 14">
    <name type="scientific">Gossypium aridum</name>
    <name type="common">American cotton</name>
    <name type="synonym">Erioxylum aridum</name>
    <dbReference type="NCBI Taxonomy" id="34290"/>
    <lineage>
        <taxon>Eukaryota</taxon>
        <taxon>Viridiplantae</taxon>
        <taxon>Streptophyta</taxon>
        <taxon>Embryophyta</taxon>
        <taxon>Tracheophyta</taxon>
        <taxon>Spermatophyta</taxon>
        <taxon>Magnoliopsida</taxon>
        <taxon>eudicotyledons</taxon>
        <taxon>Gunneridae</taxon>
        <taxon>Pentapetalae</taxon>
        <taxon>rosids</taxon>
        <taxon>malvids</taxon>
        <taxon>Malvales</taxon>
        <taxon>Malvaceae</taxon>
        <taxon>Malvoideae</taxon>
        <taxon>Gossypium</taxon>
    </lineage>
</organism>
<dbReference type="EC" id="1.11.1.7" evidence="4"/>
<dbReference type="PRINTS" id="PR00458">
    <property type="entry name" value="PEROXIDASE"/>
</dbReference>
<keyword evidence="14" id="KW-1185">Reference proteome</keyword>
<dbReference type="GO" id="GO:0020037">
    <property type="term" value="F:heme binding"/>
    <property type="evidence" value="ECO:0007669"/>
    <property type="project" value="InterPro"/>
</dbReference>
<keyword evidence="5" id="KW-0575">Peroxidase</keyword>
<keyword evidence="9" id="KW-0408">Iron</keyword>
<evidence type="ECO:0000256" key="4">
    <source>
        <dbReference type="ARBA" id="ARBA00012313"/>
    </source>
</evidence>
<dbReference type="PROSITE" id="PS50873">
    <property type="entry name" value="PEROXIDASE_4"/>
    <property type="match status" value="1"/>
</dbReference>
<evidence type="ECO:0000256" key="9">
    <source>
        <dbReference type="ARBA" id="ARBA00023004"/>
    </source>
</evidence>
<keyword evidence="8" id="KW-0560">Oxidoreductase</keyword>
<gene>
    <name evidence="13" type="ORF">Goari_026463</name>
</gene>
<feature type="binding site" evidence="10">
    <location>
        <position position="179"/>
    </location>
    <ligand>
        <name>substrate</name>
    </ligand>
</feature>
<keyword evidence="6" id="KW-0349">Heme</keyword>
<reference evidence="13 14" key="1">
    <citation type="journal article" date="2019" name="Genome Biol. Evol.">
        <title>Insights into the evolution of the New World diploid cottons (Gossypium, subgenus Houzingenia) based on genome sequencing.</title>
        <authorList>
            <person name="Grover C.E."/>
            <person name="Arick M.A. 2nd"/>
            <person name="Thrash A."/>
            <person name="Conover J.L."/>
            <person name="Sanders W.S."/>
            <person name="Peterson D.G."/>
            <person name="Frelichowski J.E."/>
            <person name="Scheffler J.A."/>
            <person name="Scheffler B.E."/>
            <person name="Wendel J.F."/>
        </authorList>
    </citation>
    <scope>NUCLEOTIDE SEQUENCE [LARGE SCALE GENOMIC DNA]</scope>
    <source>
        <strain evidence="13">185</strain>
        <tissue evidence="13">Leaf</tissue>
    </source>
</reference>
<evidence type="ECO:0000256" key="6">
    <source>
        <dbReference type="ARBA" id="ARBA00022617"/>
    </source>
</evidence>
<dbReference type="GO" id="GO:0140825">
    <property type="term" value="F:lactoperoxidase activity"/>
    <property type="evidence" value="ECO:0007669"/>
    <property type="project" value="UniProtKB-EC"/>
</dbReference>
<comment type="cofactor">
    <cofactor evidence="2">
        <name>Ca(2+)</name>
        <dbReference type="ChEBI" id="CHEBI:29108"/>
    </cofactor>
</comment>
<dbReference type="InterPro" id="IPR000823">
    <property type="entry name" value="Peroxidase_pln"/>
</dbReference>
<feature type="non-terminal residue" evidence="13">
    <location>
        <position position="1"/>
    </location>
</feature>
<dbReference type="EMBL" id="JABFAA010000006">
    <property type="protein sequence ID" value="MBA0684913.1"/>
    <property type="molecule type" value="Genomic_DNA"/>
</dbReference>
<evidence type="ECO:0000313" key="13">
    <source>
        <dbReference type="EMBL" id="MBA0684913.1"/>
    </source>
</evidence>
<protein>
    <recommendedName>
        <fullName evidence="4">peroxidase</fullName>
        <ecNumber evidence="4">1.11.1.7</ecNumber>
    </recommendedName>
</protein>
<evidence type="ECO:0000256" key="8">
    <source>
        <dbReference type="ARBA" id="ARBA00023002"/>
    </source>
</evidence>
<dbReference type="Pfam" id="PF00141">
    <property type="entry name" value="peroxidase"/>
    <property type="match status" value="1"/>
</dbReference>
<dbReference type="PANTHER" id="PTHR31388">
    <property type="entry name" value="PEROXIDASE 72-RELATED"/>
    <property type="match status" value="1"/>
</dbReference>
<evidence type="ECO:0000256" key="11">
    <source>
        <dbReference type="RuleBase" id="RU004241"/>
    </source>
</evidence>
<feature type="domain" description="Plant heme peroxidase family profile" evidence="12">
    <location>
        <begin position="22"/>
        <end position="183"/>
    </location>
</feature>
<dbReference type="PANTHER" id="PTHR31388:SF225">
    <property type="entry name" value="PEROXIDASE"/>
    <property type="match status" value="1"/>
</dbReference>
<sequence length="183" mass="20380">RVLQLYPKHLRVVSTIPEQCRGVYRLSCGSDLDFIAESHVERCSSNKFKVQNFFSLILNVVLDVACLNGQLLEAVCHQALPAIKKVVEAAVHREPRMGASLLQSDKNVLDNLNSMRRFKVVNQIKAKVNRIYGRPVKSCTNILALTARDLVVVVGGPTWNVGLGRRESIIASRALAEMPSHQH</sequence>
<evidence type="ECO:0000256" key="3">
    <source>
        <dbReference type="ARBA" id="ARBA00001970"/>
    </source>
</evidence>
<name>A0A7J8XCC3_GOSAI</name>
<evidence type="ECO:0000256" key="2">
    <source>
        <dbReference type="ARBA" id="ARBA00001913"/>
    </source>
</evidence>
<evidence type="ECO:0000256" key="7">
    <source>
        <dbReference type="ARBA" id="ARBA00022723"/>
    </source>
</evidence>
<evidence type="ECO:0000259" key="12">
    <source>
        <dbReference type="PROSITE" id="PS50873"/>
    </source>
</evidence>
<dbReference type="InterPro" id="IPR010255">
    <property type="entry name" value="Haem_peroxidase_sf"/>
</dbReference>
<dbReference type="InterPro" id="IPR002016">
    <property type="entry name" value="Haem_peroxidase"/>
</dbReference>
<dbReference type="Gene3D" id="1.10.520.10">
    <property type="match status" value="1"/>
</dbReference>
<accession>A0A7J8XCC3</accession>
<dbReference type="Proteomes" id="UP000593577">
    <property type="component" value="Unassembled WGS sequence"/>
</dbReference>
<dbReference type="GO" id="GO:0006979">
    <property type="term" value="P:response to oxidative stress"/>
    <property type="evidence" value="ECO:0007669"/>
    <property type="project" value="InterPro"/>
</dbReference>
<evidence type="ECO:0000256" key="1">
    <source>
        <dbReference type="ARBA" id="ARBA00000189"/>
    </source>
</evidence>
<dbReference type="AlphaFoldDB" id="A0A7J8XCC3"/>
<evidence type="ECO:0000256" key="5">
    <source>
        <dbReference type="ARBA" id="ARBA00022559"/>
    </source>
</evidence>
<evidence type="ECO:0000313" key="14">
    <source>
        <dbReference type="Proteomes" id="UP000593577"/>
    </source>
</evidence>
<evidence type="ECO:0000256" key="10">
    <source>
        <dbReference type="PIRSR" id="PIRSR600823-2"/>
    </source>
</evidence>
<comment type="cofactor">
    <cofactor evidence="3">
        <name>heme b</name>
        <dbReference type="ChEBI" id="CHEBI:60344"/>
    </cofactor>
</comment>
<comment type="caution">
    <text evidence="13">The sequence shown here is derived from an EMBL/GenBank/DDBJ whole genome shotgun (WGS) entry which is preliminary data.</text>
</comment>
<dbReference type="SUPFAM" id="SSF48113">
    <property type="entry name" value="Heme-dependent peroxidases"/>
    <property type="match status" value="1"/>
</dbReference>